<dbReference type="InterPro" id="IPR015927">
    <property type="entry name" value="Peptidase_S24_S26A/B/C"/>
</dbReference>
<sequence length="150" mass="16128">MVRGDRSGPVMLHPAALDPASLPTPLLGRLLPAGFPSPADDYLDGEIDLNPYLIERPASTFLMRVAGESMKGAGILDGDMVVVDRSVAPQSGHVVVGVVHGEMTLKRFHRLKNGRAALQAENPDFPEFVIGEELPAEIWGVVVGVVRKLR</sequence>
<feature type="domain" description="Peptidase S24/S26A/S26B/S26C" evidence="8">
    <location>
        <begin position="26"/>
        <end position="143"/>
    </location>
</feature>
<dbReference type="PANTHER" id="PTHR33516">
    <property type="entry name" value="LEXA REPRESSOR"/>
    <property type="match status" value="1"/>
</dbReference>
<evidence type="ECO:0000259" key="8">
    <source>
        <dbReference type="Pfam" id="PF00717"/>
    </source>
</evidence>
<proteinExistence type="inferred from homology"/>
<dbReference type="Proteomes" id="UP001501588">
    <property type="component" value="Unassembled WGS sequence"/>
</dbReference>
<evidence type="ECO:0000256" key="1">
    <source>
        <dbReference type="ARBA" id="ARBA00007484"/>
    </source>
</evidence>
<gene>
    <name evidence="9" type="ORF">GCM10009416_34250</name>
</gene>
<keyword evidence="5" id="KW-0234">DNA repair</keyword>
<dbReference type="SUPFAM" id="SSF51306">
    <property type="entry name" value="LexA/Signal peptidase"/>
    <property type="match status" value="1"/>
</dbReference>
<dbReference type="InterPro" id="IPR036286">
    <property type="entry name" value="LexA/Signal_pep-like_sf"/>
</dbReference>
<dbReference type="NCBIfam" id="NF007621">
    <property type="entry name" value="PRK10276.1"/>
    <property type="match status" value="1"/>
</dbReference>
<evidence type="ECO:0000256" key="7">
    <source>
        <dbReference type="RuleBase" id="RU003991"/>
    </source>
</evidence>
<dbReference type="EMBL" id="BAAAFZ010000053">
    <property type="protein sequence ID" value="GAA0592986.1"/>
    <property type="molecule type" value="Genomic_DNA"/>
</dbReference>
<accession>A0ABN1FKZ1</accession>
<evidence type="ECO:0000256" key="5">
    <source>
        <dbReference type="ARBA" id="ARBA00023204"/>
    </source>
</evidence>
<dbReference type="Pfam" id="PF00717">
    <property type="entry name" value="Peptidase_S24"/>
    <property type="match status" value="1"/>
</dbReference>
<dbReference type="PANTHER" id="PTHR33516:SF2">
    <property type="entry name" value="LEXA REPRESSOR-RELATED"/>
    <property type="match status" value="1"/>
</dbReference>
<keyword evidence="6" id="KW-0742">SOS response</keyword>
<keyword evidence="4 7" id="KW-0068">Autocatalytic cleavage</keyword>
<comment type="similarity">
    <text evidence="1 7">Belongs to the peptidase S24 family.</text>
</comment>
<evidence type="ECO:0000256" key="2">
    <source>
        <dbReference type="ARBA" id="ARBA00022763"/>
    </source>
</evidence>
<keyword evidence="2" id="KW-0227">DNA damage</keyword>
<protein>
    <recommendedName>
        <fullName evidence="8">Peptidase S24/S26A/S26B/S26C domain-containing protein</fullName>
    </recommendedName>
</protein>
<evidence type="ECO:0000256" key="6">
    <source>
        <dbReference type="ARBA" id="ARBA00023236"/>
    </source>
</evidence>
<keyword evidence="10" id="KW-1185">Reference proteome</keyword>
<keyword evidence="3 7" id="KW-0378">Hydrolase</keyword>
<dbReference type="InterPro" id="IPR050077">
    <property type="entry name" value="LexA_repressor"/>
</dbReference>
<evidence type="ECO:0000256" key="3">
    <source>
        <dbReference type="ARBA" id="ARBA00022801"/>
    </source>
</evidence>
<dbReference type="Gene3D" id="2.10.109.10">
    <property type="entry name" value="Umud Fragment, subunit A"/>
    <property type="match status" value="1"/>
</dbReference>
<organism evidence="9 10">
    <name type="scientific">Craurococcus roseus</name>
    <dbReference type="NCBI Taxonomy" id="77585"/>
    <lineage>
        <taxon>Bacteria</taxon>
        <taxon>Pseudomonadati</taxon>
        <taxon>Pseudomonadota</taxon>
        <taxon>Alphaproteobacteria</taxon>
        <taxon>Acetobacterales</taxon>
        <taxon>Acetobacteraceae</taxon>
        <taxon>Craurococcus</taxon>
    </lineage>
</organism>
<name>A0ABN1FKZ1_9PROT</name>
<comment type="caution">
    <text evidence="9">The sequence shown here is derived from an EMBL/GenBank/DDBJ whole genome shotgun (WGS) entry which is preliminary data.</text>
</comment>
<dbReference type="CDD" id="cd06529">
    <property type="entry name" value="S24_LexA-like"/>
    <property type="match status" value="1"/>
</dbReference>
<reference evidence="9 10" key="1">
    <citation type="journal article" date="2019" name="Int. J. Syst. Evol. Microbiol.">
        <title>The Global Catalogue of Microorganisms (GCM) 10K type strain sequencing project: providing services to taxonomists for standard genome sequencing and annotation.</title>
        <authorList>
            <consortium name="The Broad Institute Genomics Platform"/>
            <consortium name="The Broad Institute Genome Sequencing Center for Infectious Disease"/>
            <person name="Wu L."/>
            <person name="Ma J."/>
        </authorList>
    </citation>
    <scope>NUCLEOTIDE SEQUENCE [LARGE SCALE GENOMIC DNA]</scope>
    <source>
        <strain evidence="9 10">JCM 9933</strain>
    </source>
</reference>
<dbReference type="InterPro" id="IPR039418">
    <property type="entry name" value="LexA-like"/>
</dbReference>
<dbReference type="PRINTS" id="PR00726">
    <property type="entry name" value="LEXASERPTASE"/>
</dbReference>
<evidence type="ECO:0000256" key="4">
    <source>
        <dbReference type="ARBA" id="ARBA00022813"/>
    </source>
</evidence>
<evidence type="ECO:0000313" key="10">
    <source>
        <dbReference type="Proteomes" id="UP001501588"/>
    </source>
</evidence>
<evidence type="ECO:0000313" key="9">
    <source>
        <dbReference type="EMBL" id="GAA0592986.1"/>
    </source>
</evidence>
<dbReference type="InterPro" id="IPR006197">
    <property type="entry name" value="Peptidase_S24_LexA"/>
</dbReference>